<reference evidence="2" key="1">
    <citation type="submission" date="2023-03" db="EMBL/GenBank/DDBJ databases">
        <title>Massive genome expansion in bonnet fungi (Mycena s.s.) driven by repeated elements and novel gene families across ecological guilds.</title>
        <authorList>
            <consortium name="Lawrence Berkeley National Laboratory"/>
            <person name="Harder C.B."/>
            <person name="Miyauchi S."/>
            <person name="Viragh M."/>
            <person name="Kuo A."/>
            <person name="Thoen E."/>
            <person name="Andreopoulos B."/>
            <person name="Lu D."/>
            <person name="Skrede I."/>
            <person name="Drula E."/>
            <person name="Henrissat B."/>
            <person name="Morin E."/>
            <person name="Kohler A."/>
            <person name="Barry K."/>
            <person name="LaButti K."/>
            <person name="Morin E."/>
            <person name="Salamov A."/>
            <person name="Lipzen A."/>
            <person name="Mereny Z."/>
            <person name="Hegedus B."/>
            <person name="Baldrian P."/>
            <person name="Stursova M."/>
            <person name="Weitz H."/>
            <person name="Taylor A."/>
            <person name="Grigoriev I.V."/>
            <person name="Nagy L.G."/>
            <person name="Martin F."/>
            <person name="Kauserud H."/>
        </authorList>
    </citation>
    <scope>NUCLEOTIDE SEQUENCE</scope>
    <source>
        <strain evidence="2">9144</strain>
    </source>
</reference>
<protein>
    <submittedName>
        <fullName evidence="2">Uncharacterized protein</fullName>
    </submittedName>
</protein>
<organism evidence="2 3">
    <name type="scientific">Mycena pura</name>
    <dbReference type="NCBI Taxonomy" id="153505"/>
    <lineage>
        <taxon>Eukaryota</taxon>
        <taxon>Fungi</taxon>
        <taxon>Dikarya</taxon>
        <taxon>Basidiomycota</taxon>
        <taxon>Agaricomycotina</taxon>
        <taxon>Agaricomycetes</taxon>
        <taxon>Agaricomycetidae</taxon>
        <taxon>Agaricales</taxon>
        <taxon>Marasmiineae</taxon>
        <taxon>Mycenaceae</taxon>
        <taxon>Mycena</taxon>
    </lineage>
</organism>
<evidence type="ECO:0000313" key="3">
    <source>
        <dbReference type="Proteomes" id="UP001219525"/>
    </source>
</evidence>
<accession>A0AAD6YUV0</accession>
<gene>
    <name evidence="2" type="ORF">GGX14DRAFT_538325</name>
</gene>
<dbReference type="AlphaFoldDB" id="A0AAD6YUV0"/>
<evidence type="ECO:0000256" key="1">
    <source>
        <dbReference type="SAM" id="MobiDB-lite"/>
    </source>
</evidence>
<proteinExistence type="predicted"/>
<comment type="caution">
    <text evidence="2">The sequence shown here is derived from an EMBL/GenBank/DDBJ whole genome shotgun (WGS) entry which is preliminary data.</text>
</comment>
<dbReference type="EMBL" id="JARJCW010000001">
    <property type="protein sequence ID" value="KAJ7230203.1"/>
    <property type="molecule type" value="Genomic_DNA"/>
</dbReference>
<sequence length="179" mass="19977">MPCFWECGGDPRRPPYRSPRGPTAWSLAARRGGPLRGAYLISDSGSAGETPADPPYRSPRGPAARRRHPSMPYYGWIRGPAADQQPDLGVSHKTAIALVGTRQKVFYRAIQVKEIKMTSNAVFQDFGRKVVVLELKKKKLLESLFGTVMSPILQIEQPLSLTALQELHSYWMYWGFSGS</sequence>
<evidence type="ECO:0000313" key="2">
    <source>
        <dbReference type="EMBL" id="KAJ7230203.1"/>
    </source>
</evidence>
<dbReference type="Proteomes" id="UP001219525">
    <property type="component" value="Unassembled WGS sequence"/>
</dbReference>
<keyword evidence="3" id="KW-1185">Reference proteome</keyword>
<feature type="region of interest" description="Disordered" evidence="1">
    <location>
        <begin position="1"/>
        <end position="66"/>
    </location>
</feature>
<name>A0AAD6YUV0_9AGAR</name>